<feature type="signal peptide" evidence="1">
    <location>
        <begin position="1"/>
        <end position="30"/>
    </location>
</feature>
<dbReference type="Gene3D" id="2.60.120.260">
    <property type="entry name" value="Galactose-binding domain-like"/>
    <property type="match status" value="1"/>
</dbReference>
<proteinExistence type="predicted"/>
<dbReference type="InterPro" id="IPR015943">
    <property type="entry name" value="WD40/YVTN_repeat-like_dom_sf"/>
</dbReference>
<evidence type="ECO:0000313" key="3">
    <source>
        <dbReference type="Proteomes" id="UP001596989"/>
    </source>
</evidence>
<dbReference type="InterPro" id="IPR008979">
    <property type="entry name" value="Galactose-bd-like_sf"/>
</dbReference>
<dbReference type="EMBL" id="JBHTJZ010000024">
    <property type="protein sequence ID" value="MFD0960847.1"/>
    <property type="molecule type" value="Genomic_DNA"/>
</dbReference>
<feature type="chain" id="PRO_5045811324" evidence="1">
    <location>
        <begin position="31"/>
        <end position="916"/>
    </location>
</feature>
<keyword evidence="3" id="KW-1185">Reference proteome</keyword>
<dbReference type="SUPFAM" id="SSF49785">
    <property type="entry name" value="Galactose-binding domain-like"/>
    <property type="match status" value="1"/>
</dbReference>
<dbReference type="SUPFAM" id="SSF101898">
    <property type="entry name" value="NHL repeat"/>
    <property type="match status" value="1"/>
</dbReference>
<sequence length="916" mass="99371">MKHAQHMTKVLLAAALTVTLLWSVGSAPQAAVAAAGTESEALEAAASPPAVLNAGFEEPVTSSDIPGWSQTFGNGYDSLFYEVTSAQAEEGTHSLLLDDQNAVRPLGIESDPFPVTPGASYSLTSMMNVENGSMALYMRYFDSTGTKVGESSNWLTPTNGEWIKNGTSSIVPANASSATVLIYSSGAGITRGYADDVRIALNPIGTFERIGGIVKGMINEDGAIGTENGRTVMYTVFKGRGEVPTTFAVIDVLTREVLRSHPMPGVEAAWGVKIATDGRVYIGTHYDGGLYRYTPADNSFQYLGRFGEETHVFSLVAGANGEMYAGTYPSGKLYKFNPVSDSIVEIGQFDPAQKYVRSLAYDASRGVLYVGLSGTKARVYKYLEQDGSYTELLASRIPGGGDQYTFTYGLDFANDRLFVKFSNGDLLVMRAEDDTVEYYDPSGMDIHSEKVSPIPDEPGKALFTYSGDYYVYDSATGTASLLKDVQDGMNFYSGSFVSLNDPAWPGHTFVAVGRYGHILYYNPALDRAEVLPSLYSGAPILIQSIHQGPDGKMYTAGYMSGFASYDPVTGAVSDTQTLGQVEASINRNGKMIIGAYAGSRILEYDPALPWSSQNPKQLFDLRAHGQDRPFAMAYAEDQDTLIVGTVPSPDSLEGALALYNFQTEQLDVYNNIVPNQSIISVVYKDGFAYVGTTVYGGLGTDGPTEQHAKLFVFDLATKQKVYEGIPASGRKGVTGLSIGPDGMIWGIAEDYLFKFDPVTFTYPYKSSKLRRYKTVGTTWTYGFMAIGADGNMYGTSRGQLFMVKPDTMEFVVLNGSYGNYLTRDVFGNLYFSDNSSDLWKYTPPASEQSLLTHLDIFAAQGDIDNHGIANALRTKVEHGDLQAFMNQVRAQNGKHIVANAAAILLRQAEQLLEGRD</sequence>
<comment type="caution">
    <text evidence="2">The sequence shown here is derived from an EMBL/GenBank/DDBJ whole genome shotgun (WGS) entry which is preliminary data.</text>
</comment>
<dbReference type="SUPFAM" id="SSF75011">
    <property type="entry name" value="3-carboxy-cis,cis-mucoante lactonizing enzyme"/>
    <property type="match status" value="1"/>
</dbReference>
<protein>
    <submittedName>
        <fullName evidence="2">Uncharacterized protein</fullName>
    </submittedName>
</protein>
<organism evidence="2 3">
    <name type="scientific">Paenibacillus chungangensis</name>
    <dbReference type="NCBI Taxonomy" id="696535"/>
    <lineage>
        <taxon>Bacteria</taxon>
        <taxon>Bacillati</taxon>
        <taxon>Bacillota</taxon>
        <taxon>Bacilli</taxon>
        <taxon>Bacillales</taxon>
        <taxon>Paenibacillaceae</taxon>
        <taxon>Paenibacillus</taxon>
    </lineage>
</organism>
<dbReference type="SUPFAM" id="SSF63829">
    <property type="entry name" value="Calcium-dependent phosphotriesterase"/>
    <property type="match status" value="1"/>
</dbReference>
<accession>A0ABW3HTW9</accession>
<name>A0ABW3HTW9_9BACL</name>
<evidence type="ECO:0000313" key="2">
    <source>
        <dbReference type="EMBL" id="MFD0960847.1"/>
    </source>
</evidence>
<evidence type="ECO:0000256" key="1">
    <source>
        <dbReference type="SAM" id="SignalP"/>
    </source>
</evidence>
<dbReference type="Proteomes" id="UP001596989">
    <property type="component" value="Unassembled WGS sequence"/>
</dbReference>
<reference evidence="3" key="1">
    <citation type="journal article" date="2019" name="Int. J. Syst. Evol. Microbiol.">
        <title>The Global Catalogue of Microorganisms (GCM) 10K type strain sequencing project: providing services to taxonomists for standard genome sequencing and annotation.</title>
        <authorList>
            <consortium name="The Broad Institute Genomics Platform"/>
            <consortium name="The Broad Institute Genome Sequencing Center for Infectious Disease"/>
            <person name="Wu L."/>
            <person name="Ma J."/>
        </authorList>
    </citation>
    <scope>NUCLEOTIDE SEQUENCE [LARGE SCALE GENOMIC DNA]</scope>
    <source>
        <strain evidence="3">CCUG 59129</strain>
    </source>
</reference>
<gene>
    <name evidence="2" type="ORF">ACFQ2I_15760</name>
</gene>
<keyword evidence="1" id="KW-0732">Signal</keyword>
<dbReference type="Gene3D" id="2.130.10.10">
    <property type="entry name" value="YVTN repeat-like/Quinoprotein amine dehydrogenase"/>
    <property type="match status" value="2"/>
</dbReference>
<dbReference type="RefSeq" id="WP_377565694.1">
    <property type="nucleotide sequence ID" value="NZ_JBHTJZ010000024.1"/>
</dbReference>